<protein>
    <submittedName>
        <fullName evidence="1">Uncharacterized protein</fullName>
    </submittedName>
</protein>
<sequence length="143" mass="16169">MAIPPRLPDDQLVPPPPVPESSTLLFYGYKLYDSFDPKNTEHLKRVGKISVASVRMPMHTHPVRKPNIVLVFLALYDPNDPELGIVTPRSGCFKIPHQPLLDNFEAYLGIKGGPAWFPEDGLIFPAGYTARDYVKSIEPWWEL</sequence>
<keyword evidence="2" id="KW-1185">Reference proteome</keyword>
<accession>A0AAD7HGG9</accession>
<organism evidence="1 2">
    <name type="scientific">Mycena metata</name>
    <dbReference type="NCBI Taxonomy" id="1033252"/>
    <lineage>
        <taxon>Eukaryota</taxon>
        <taxon>Fungi</taxon>
        <taxon>Dikarya</taxon>
        <taxon>Basidiomycota</taxon>
        <taxon>Agaricomycotina</taxon>
        <taxon>Agaricomycetes</taxon>
        <taxon>Agaricomycetidae</taxon>
        <taxon>Agaricales</taxon>
        <taxon>Marasmiineae</taxon>
        <taxon>Mycenaceae</taxon>
        <taxon>Mycena</taxon>
    </lineage>
</organism>
<evidence type="ECO:0000313" key="2">
    <source>
        <dbReference type="Proteomes" id="UP001215598"/>
    </source>
</evidence>
<name>A0AAD7HGG9_9AGAR</name>
<dbReference type="EMBL" id="JARKIB010000246">
    <property type="protein sequence ID" value="KAJ7719952.1"/>
    <property type="molecule type" value="Genomic_DNA"/>
</dbReference>
<dbReference type="AlphaFoldDB" id="A0AAD7HGG9"/>
<gene>
    <name evidence="1" type="ORF">B0H16DRAFT_1739130</name>
</gene>
<comment type="caution">
    <text evidence="1">The sequence shown here is derived from an EMBL/GenBank/DDBJ whole genome shotgun (WGS) entry which is preliminary data.</text>
</comment>
<reference evidence="1" key="1">
    <citation type="submission" date="2023-03" db="EMBL/GenBank/DDBJ databases">
        <title>Massive genome expansion in bonnet fungi (Mycena s.s.) driven by repeated elements and novel gene families across ecological guilds.</title>
        <authorList>
            <consortium name="Lawrence Berkeley National Laboratory"/>
            <person name="Harder C.B."/>
            <person name="Miyauchi S."/>
            <person name="Viragh M."/>
            <person name="Kuo A."/>
            <person name="Thoen E."/>
            <person name="Andreopoulos B."/>
            <person name="Lu D."/>
            <person name="Skrede I."/>
            <person name="Drula E."/>
            <person name="Henrissat B."/>
            <person name="Morin E."/>
            <person name="Kohler A."/>
            <person name="Barry K."/>
            <person name="LaButti K."/>
            <person name="Morin E."/>
            <person name="Salamov A."/>
            <person name="Lipzen A."/>
            <person name="Mereny Z."/>
            <person name="Hegedus B."/>
            <person name="Baldrian P."/>
            <person name="Stursova M."/>
            <person name="Weitz H."/>
            <person name="Taylor A."/>
            <person name="Grigoriev I.V."/>
            <person name="Nagy L.G."/>
            <person name="Martin F."/>
            <person name="Kauserud H."/>
        </authorList>
    </citation>
    <scope>NUCLEOTIDE SEQUENCE</scope>
    <source>
        <strain evidence="1">CBHHK182m</strain>
    </source>
</reference>
<proteinExistence type="predicted"/>
<evidence type="ECO:0000313" key="1">
    <source>
        <dbReference type="EMBL" id="KAJ7719952.1"/>
    </source>
</evidence>
<dbReference type="Proteomes" id="UP001215598">
    <property type="component" value="Unassembled WGS sequence"/>
</dbReference>